<name>A0A1A9UPG2_GLOAU</name>
<sequence>MMFLDAVLTIANIIAQYTLPSRSPWVSAPASDFELPPAALPLVADVPLAGTKFILANFFGSSGGIVSLPDFTSSNWRTYTKNILRECTSKHQLRALSAQKLLAFDLDGETLSLNNKE</sequence>
<dbReference type="AlphaFoldDB" id="A0A1A9UPG2"/>
<keyword evidence="2" id="KW-1185">Reference proteome</keyword>
<dbReference type="Proteomes" id="UP000078200">
    <property type="component" value="Unassembled WGS sequence"/>
</dbReference>
<accession>A0A1A9UPG2</accession>
<organism evidence="1 2">
    <name type="scientific">Glossina austeni</name>
    <name type="common">Savannah tsetse fly</name>
    <dbReference type="NCBI Taxonomy" id="7395"/>
    <lineage>
        <taxon>Eukaryota</taxon>
        <taxon>Metazoa</taxon>
        <taxon>Ecdysozoa</taxon>
        <taxon>Arthropoda</taxon>
        <taxon>Hexapoda</taxon>
        <taxon>Insecta</taxon>
        <taxon>Pterygota</taxon>
        <taxon>Neoptera</taxon>
        <taxon>Endopterygota</taxon>
        <taxon>Diptera</taxon>
        <taxon>Brachycera</taxon>
        <taxon>Muscomorpha</taxon>
        <taxon>Hippoboscoidea</taxon>
        <taxon>Glossinidae</taxon>
        <taxon>Glossina</taxon>
    </lineage>
</organism>
<dbReference type="EnsemblMetazoa" id="GAUT011190-RA">
    <property type="protein sequence ID" value="GAUT011190-PA"/>
    <property type="gene ID" value="GAUT011190"/>
</dbReference>
<proteinExistence type="predicted"/>
<dbReference type="VEuPathDB" id="VectorBase:GAUT011190"/>
<protein>
    <submittedName>
        <fullName evidence="1">Uncharacterized protein</fullName>
    </submittedName>
</protein>
<evidence type="ECO:0000313" key="1">
    <source>
        <dbReference type="EnsemblMetazoa" id="GAUT011190-PA"/>
    </source>
</evidence>
<evidence type="ECO:0000313" key="2">
    <source>
        <dbReference type="Proteomes" id="UP000078200"/>
    </source>
</evidence>
<reference evidence="1" key="1">
    <citation type="submission" date="2020-05" db="UniProtKB">
        <authorList>
            <consortium name="EnsemblMetazoa"/>
        </authorList>
    </citation>
    <scope>IDENTIFICATION</scope>
    <source>
        <strain evidence="1">TTRI</strain>
    </source>
</reference>